<reference evidence="12" key="1">
    <citation type="journal article" date="2021" name="PeerJ">
        <title>Extensive microbial diversity within the chicken gut microbiome revealed by metagenomics and culture.</title>
        <authorList>
            <person name="Gilroy R."/>
            <person name="Ravi A."/>
            <person name="Getino M."/>
            <person name="Pursley I."/>
            <person name="Horton D.L."/>
            <person name="Alikhan N.F."/>
            <person name="Baker D."/>
            <person name="Gharbi K."/>
            <person name="Hall N."/>
            <person name="Watson M."/>
            <person name="Adriaenssens E.M."/>
            <person name="Foster-Nyarko E."/>
            <person name="Jarju S."/>
            <person name="Secka A."/>
            <person name="Antonio M."/>
            <person name="Oren A."/>
            <person name="Chaudhuri R.R."/>
            <person name="La Ragione R."/>
            <person name="Hildebrand F."/>
            <person name="Pallen M.J."/>
        </authorList>
    </citation>
    <scope>NUCLEOTIDE SEQUENCE</scope>
    <source>
        <strain evidence="12">CHK195-9823</strain>
    </source>
</reference>
<protein>
    <recommendedName>
        <fullName evidence="1">Stage 0 sporulation protein A homolog</fullName>
    </recommendedName>
</protein>
<evidence type="ECO:0000259" key="10">
    <source>
        <dbReference type="PROSITE" id="PS50110"/>
    </source>
</evidence>
<dbReference type="GO" id="GO:0005829">
    <property type="term" value="C:cytosol"/>
    <property type="evidence" value="ECO:0007669"/>
    <property type="project" value="TreeGrafter"/>
</dbReference>
<dbReference type="InterPro" id="IPR011006">
    <property type="entry name" value="CheY-like_superfamily"/>
</dbReference>
<evidence type="ECO:0000256" key="1">
    <source>
        <dbReference type="ARBA" id="ARBA00018672"/>
    </source>
</evidence>
<comment type="function">
    <text evidence="7">May play the central regulatory role in sporulation. It may be an element of the effector pathway responsible for the activation of sporulation genes in response to nutritional stress. Spo0A may act in concert with spo0H (a sigma factor) to control the expression of some genes that are critical to the sporulation process.</text>
</comment>
<evidence type="ECO:0000256" key="6">
    <source>
        <dbReference type="ARBA" id="ARBA00023163"/>
    </source>
</evidence>
<dbReference type="GO" id="GO:0006355">
    <property type="term" value="P:regulation of DNA-templated transcription"/>
    <property type="evidence" value="ECO:0007669"/>
    <property type="project" value="InterPro"/>
</dbReference>
<reference evidence="12" key="2">
    <citation type="submission" date="2021-04" db="EMBL/GenBank/DDBJ databases">
        <authorList>
            <person name="Gilroy R."/>
        </authorList>
    </citation>
    <scope>NUCLEOTIDE SEQUENCE</scope>
    <source>
        <strain evidence="12">CHK195-9823</strain>
    </source>
</reference>
<dbReference type="GO" id="GO:0032993">
    <property type="term" value="C:protein-DNA complex"/>
    <property type="evidence" value="ECO:0007669"/>
    <property type="project" value="TreeGrafter"/>
</dbReference>
<evidence type="ECO:0000256" key="8">
    <source>
        <dbReference type="PROSITE-ProRule" id="PRU00169"/>
    </source>
</evidence>
<name>A0A9D1PES2_9FIRM</name>
<evidence type="ECO:0000256" key="9">
    <source>
        <dbReference type="PROSITE-ProRule" id="PRU01091"/>
    </source>
</evidence>
<accession>A0A9D1PES2</accession>
<sequence>MDYRILVVEDEPDINNLLARILREEDYKVSQAFSGTEAKMATEREMPDLILLDLMLPGMSGEELLQDLRENRKSHIPVIVISAKGLLEDKVSLLKMGADDYITKPFEPEEVAARVQANLRRWGKAPETEKPLTYKNLKLSPSARKVTLRGKELALTGHEFDILYLLMNNPEKVYSRELLYEQVWHGGYYGENNTVNVHVSNIRKKIKEEDPGEEYIQTVYGIGFKLPQA</sequence>
<dbReference type="PROSITE" id="PS50110">
    <property type="entry name" value="RESPONSE_REGULATORY"/>
    <property type="match status" value="1"/>
</dbReference>
<feature type="domain" description="Response regulatory" evidence="10">
    <location>
        <begin position="4"/>
        <end position="119"/>
    </location>
</feature>
<evidence type="ECO:0000313" key="12">
    <source>
        <dbReference type="EMBL" id="HIV39611.1"/>
    </source>
</evidence>
<evidence type="ECO:0000256" key="5">
    <source>
        <dbReference type="ARBA" id="ARBA00023125"/>
    </source>
</evidence>
<keyword evidence="5 9" id="KW-0238">DNA-binding</keyword>
<dbReference type="Gene3D" id="6.10.250.690">
    <property type="match status" value="1"/>
</dbReference>
<dbReference type="PROSITE" id="PS51755">
    <property type="entry name" value="OMPR_PHOB"/>
    <property type="match status" value="1"/>
</dbReference>
<evidence type="ECO:0000256" key="7">
    <source>
        <dbReference type="ARBA" id="ARBA00024867"/>
    </source>
</evidence>
<evidence type="ECO:0000313" key="13">
    <source>
        <dbReference type="Proteomes" id="UP000886814"/>
    </source>
</evidence>
<dbReference type="GO" id="GO:0000156">
    <property type="term" value="F:phosphorelay response regulator activity"/>
    <property type="evidence" value="ECO:0007669"/>
    <property type="project" value="TreeGrafter"/>
</dbReference>
<dbReference type="CDD" id="cd00383">
    <property type="entry name" value="trans_reg_C"/>
    <property type="match status" value="1"/>
</dbReference>
<evidence type="ECO:0000256" key="4">
    <source>
        <dbReference type="ARBA" id="ARBA00023015"/>
    </source>
</evidence>
<dbReference type="InterPro" id="IPR001789">
    <property type="entry name" value="Sig_transdc_resp-reg_receiver"/>
</dbReference>
<dbReference type="Gene3D" id="3.40.50.2300">
    <property type="match status" value="1"/>
</dbReference>
<feature type="modified residue" description="4-aspartylphosphate" evidence="8">
    <location>
        <position position="53"/>
    </location>
</feature>
<evidence type="ECO:0000256" key="3">
    <source>
        <dbReference type="ARBA" id="ARBA00023012"/>
    </source>
</evidence>
<organism evidence="12 13">
    <name type="scientific">Candidatus Blautia stercorigallinarum</name>
    <dbReference type="NCBI Taxonomy" id="2838501"/>
    <lineage>
        <taxon>Bacteria</taxon>
        <taxon>Bacillati</taxon>
        <taxon>Bacillota</taxon>
        <taxon>Clostridia</taxon>
        <taxon>Lachnospirales</taxon>
        <taxon>Lachnospiraceae</taxon>
        <taxon>Blautia</taxon>
    </lineage>
</organism>
<dbReference type="InterPro" id="IPR039420">
    <property type="entry name" value="WalR-like"/>
</dbReference>
<dbReference type="InterPro" id="IPR001867">
    <property type="entry name" value="OmpR/PhoB-type_DNA-bd"/>
</dbReference>
<evidence type="ECO:0000256" key="2">
    <source>
        <dbReference type="ARBA" id="ARBA00022553"/>
    </source>
</evidence>
<dbReference type="SMART" id="SM00862">
    <property type="entry name" value="Trans_reg_C"/>
    <property type="match status" value="1"/>
</dbReference>
<dbReference type="Proteomes" id="UP000886814">
    <property type="component" value="Unassembled WGS sequence"/>
</dbReference>
<dbReference type="SMART" id="SM00448">
    <property type="entry name" value="REC"/>
    <property type="match status" value="1"/>
</dbReference>
<keyword evidence="2 8" id="KW-0597">Phosphoprotein</keyword>
<dbReference type="GO" id="GO:0000976">
    <property type="term" value="F:transcription cis-regulatory region binding"/>
    <property type="evidence" value="ECO:0007669"/>
    <property type="project" value="TreeGrafter"/>
</dbReference>
<dbReference type="SUPFAM" id="SSF52172">
    <property type="entry name" value="CheY-like"/>
    <property type="match status" value="1"/>
</dbReference>
<dbReference type="AlphaFoldDB" id="A0A9D1PES2"/>
<dbReference type="Pfam" id="PF00486">
    <property type="entry name" value="Trans_reg_C"/>
    <property type="match status" value="1"/>
</dbReference>
<proteinExistence type="predicted"/>
<dbReference type="PANTHER" id="PTHR48111:SF2">
    <property type="entry name" value="RESPONSE REGULATOR SAER"/>
    <property type="match status" value="1"/>
</dbReference>
<keyword evidence="4" id="KW-0805">Transcription regulation</keyword>
<feature type="DNA-binding region" description="OmpR/PhoB-type" evidence="9">
    <location>
        <begin position="129"/>
        <end position="228"/>
    </location>
</feature>
<evidence type="ECO:0000259" key="11">
    <source>
        <dbReference type="PROSITE" id="PS51755"/>
    </source>
</evidence>
<dbReference type="CDD" id="cd17574">
    <property type="entry name" value="REC_OmpR"/>
    <property type="match status" value="1"/>
</dbReference>
<gene>
    <name evidence="12" type="ORF">H9747_11570</name>
</gene>
<feature type="domain" description="OmpR/PhoB-type" evidence="11">
    <location>
        <begin position="129"/>
        <end position="228"/>
    </location>
</feature>
<keyword evidence="3" id="KW-0902">Two-component regulatory system</keyword>
<dbReference type="Gene3D" id="1.10.10.10">
    <property type="entry name" value="Winged helix-like DNA-binding domain superfamily/Winged helix DNA-binding domain"/>
    <property type="match status" value="1"/>
</dbReference>
<comment type="caution">
    <text evidence="12">The sequence shown here is derived from an EMBL/GenBank/DDBJ whole genome shotgun (WGS) entry which is preliminary data.</text>
</comment>
<dbReference type="FunFam" id="1.10.10.10:FF:000018">
    <property type="entry name" value="DNA-binding response regulator ResD"/>
    <property type="match status" value="1"/>
</dbReference>
<keyword evidence="6" id="KW-0804">Transcription</keyword>
<dbReference type="InterPro" id="IPR036388">
    <property type="entry name" value="WH-like_DNA-bd_sf"/>
</dbReference>
<dbReference type="PANTHER" id="PTHR48111">
    <property type="entry name" value="REGULATOR OF RPOS"/>
    <property type="match status" value="1"/>
</dbReference>
<dbReference type="EMBL" id="DXIQ01000076">
    <property type="protein sequence ID" value="HIV39611.1"/>
    <property type="molecule type" value="Genomic_DNA"/>
</dbReference>
<dbReference type="Pfam" id="PF00072">
    <property type="entry name" value="Response_reg"/>
    <property type="match status" value="1"/>
</dbReference>